<accession>A0A8X6FBR1</accession>
<keyword evidence="2" id="KW-1185">Reference proteome</keyword>
<gene>
    <name evidence="1" type="ORF">TNCT_653431</name>
</gene>
<dbReference type="Proteomes" id="UP000887116">
    <property type="component" value="Unassembled WGS sequence"/>
</dbReference>
<reference evidence="1" key="1">
    <citation type="submission" date="2020-07" db="EMBL/GenBank/DDBJ databases">
        <title>Multicomponent nature underlies the extraordinary mechanical properties of spider dragline silk.</title>
        <authorList>
            <person name="Kono N."/>
            <person name="Nakamura H."/>
            <person name="Mori M."/>
            <person name="Yoshida Y."/>
            <person name="Ohtoshi R."/>
            <person name="Malay A.D."/>
            <person name="Moran D.A.P."/>
            <person name="Tomita M."/>
            <person name="Numata K."/>
            <person name="Arakawa K."/>
        </authorList>
    </citation>
    <scope>NUCLEOTIDE SEQUENCE</scope>
</reference>
<proteinExistence type="predicted"/>
<organism evidence="1 2">
    <name type="scientific">Trichonephila clavata</name>
    <name type="common">Joro spider</name>
    <name type="synonym">Nephila clavata</name>
    <dbReference type="NCBI Taxonomy" id="2740835"/>
    <lineage>
        <taxon>Eukaryota</taxon>
        <taxon>Metazoa</taxon>
        <taxon>Ecdysozoa</taxon>
        <taxon>Arthropoda</taxon>
        <taxon>Chelicerata</taxon>
        <taxon>Arachnida</taxon>
        <taxon>Araneae</taxon>
        <taxon>Araneomorphae</taxon>
        <taxon>Entelegynae</taxon>
        <taxon>Araneoidea</taxon>
        <taxon>Nephilidae</taxon>
        <taxon>Trichonephila</taxon>
    </lineage>
</organism>
<dbReference type="AlphaFoldDB" id="A0A8X6FBR1"/>
<evidence type="ECO:0000313" key="1">
    <source>
        <dbReference type="EMBL" id="GFQ75787.1"/>
    </source>
</evidence>
<feature type="non-terminal residue" evidence="1">
    <location>
        <position position="1"/>
    </location>
</feature>
<comment type="caution">
    <text evidence="1">The sequence shown here is derived from an EMBL/GenBank/DDBJ whole genome shotgun (WGS) entry which is preliminary data.</text>
</comment>
<dbReference type="EMBL" id="BMAO01001777">
    <property type="protein sequence ID" value="GFQ75787.1"/>
    <property type="molecule type" value="Genomic_DNA"/>
</dbReference>
<protein>
    <submittedName>
        <fullName evidence="1">Uncharacterized protein</fullName>
    </submittedName>
</protein>
<name>A0A8X6FBR1_TRICU</name>
<evidence type="ECO:0000313" key="2">
    <source>
        <dbReference type="Proteomes" id="UP000887116"/>
    </source>
</evidence>
<sequence>ACLESEDGTLWKAAREIRKQAPLYHPLTAKPKLPIVTQTSVSS</sequence>